<name>A0ACC0V8G5_9HYPO</name>
<reference evidence="1" key="1">
    <citation type="submission" date="2022-10" db="EMBL/GenBank/DDBJ databases">
        <title>Complete Genome of Trichothecium roseum strain YXFP-22015, a Plant Pathogen Isolated from Citrus.</title>
        <authorList>
            <person name="Wang Y."/>
            <person name="Zhu L."/>
        </authorList>
    </citation>
    <scope>NUCLEOTIDE SEQUENCE</scope>
    <source>
        <strain evidence="1">YXFP-22015</strain>
    </source>
</reference>
<evidence type="ECO:0000313" key="2">
    <source>
        <dbReference type="Proteomes" id="UP001163324"/>
    </source>
</evidence>
<accession>A0ACC0V8G5</accession>
<keyword evidence="2" id="KW-1185">Reference proteome</keyword>
<organism evidence="1 2">
    <name type="scientific">Trichothecium roseum</name>
    <dbReference type="NCBI Taxonomy" id="47278"/>
    <lineage>
        <taxon>Eukaryota</taxon>
        <taxon>Fungi</taxon>
        <taxon>Dikarya</taxon>
        <taxon>Ascomycota</taxon>
        <taxon>Pezizomycotina</taxon>
        <taxon>Sordariomycetes</taxon>
        <taxon>Hypocreomycetidae</taxon>
        <taxon>Hypocreales</taxon>
        <taxon>Hypocreales incertae sedis</taxon>
        <taxon>Trichothecium</taxon>
    </lineage>
</organism>
<dbReference type="Proteomes" id="UP001163324">
    <property type="component" value="Chromosome 3"/>
</dbReference>
<evidence type="ECO:0000313" key="1">
    <source>
        <dbReference type="EMBL" id="KAI9902181.1"/>
    </source>
</evidence>
<dbReference type="EMBL" id="CM047942">
    <property type="protein sequence ID" value="KAI9902181.1"/>
    <property type="molecule type" value="Genomic_DNA"/>
</dbReference>
<gene>
    <name evidence="1" type="ORF">N3K66_003998</name>
</gene>
<comment type="caution">
    <text evidence="1">The sequence shown here is derived from an EMBL/GenBank/DDBJ whole genome shotgun (WGS) entry which is preliminary data.</text>
</comment>
<sequence length="273" mass="29717">MIHLGIFYLLVSLALFAIAVVVHVNMSALSLPVSPVISILTILLPVLAYLNANAHPHVLSFARANSSARLKQLTPYILQTLQGLLITILATLLLQDAVPGQLSTCGLESRWMDLYRHKDGSTIRKIQDQLECCGLNSVKDRAYPFPKSGASTCADTYGRDQSCRDPWSASLRTNAGVDFGVVVAVGLLQIFGLLITREGAGWWTAWRRRSWYKTAGQHESNRPLLTAPERDEEEGADGGAPVRQGYGAATDANGGGPRVEPSSMNDRNAWSED</sequence>
<protein>
    <submittedName>
        <fullName evidence="1">Uncharacterized protein</fullName>
    </submittedName>
</protein>
<proteinExistence type="predicted"/>